<dbReference type="PANTHER" id="PTHR37294">
    <property type="entry name" value="3'-5' EXORIBONUCLEASE YHAM"/>
    <property type="match status" value="1"/>
</dbReference>
<dbReference type="Gene3D" id="1.10.3210.10">
    <property type="entry name" value="Hypothetical protein af1432"/>
    <property type="match status" value="1"/>
</dbReference>
<dbReference type="InterPro" id="IPR006674">
    <property type="entry name" value="HD_domain"/>
</dbReference>
<reference evidence="3" key="1">
    <citation type="submission" date="2020-10" db="EMBL/GenBank/DDBJ databases">
        <authorList>
            <person name="Gilroy R."/>
        </authorList>
    </citation>
    <scope>NUCLEOTIDE SEQUENCE</scope>
    <source>
        <strain evidence="3">ChiHjej9B8-7071</strain>
    </source>
</reference>
<name>A0A9D1D805_9FIRM</name>
<dbReference type="CDD" id="cd04492">
    <property type="entry name" value="YhaM_OBF_like"/>
    <property type="match status" value="1"/>
</dbReference>
<dbReference type="GO" id="GO:0016787">
    <property type="term" value="F:hydrolase activity"/>
    <property type="evidence" value="ECO:0007669"/>
    <property type="project" value="UniProtKB-KW"/>
</dbReference>
<keyword evidence="1" id="KW-0378">Hydrolase</keyword>
<dbReference type="SUPFAM" id="SSF109604">
    <property type="entry name" value="HD-domain/PDEase-like"/>
    <property type="match status" value="1"/>
</dbReference>
<evidence type="ECO:0000313" key="4">
    <source>
        <dbReference type="Proteomes" id="UP000824258"/>
    </source>
</evidence>
<sequence>MKLDELRVGDNFTGFYLLRNIMMKTSKTGKPYMAASLADRTGSVDAKAWDYPGPISPADDGKVVKVQGVMQEFRGMPQITMEKVRLAQPEEYDSILDDLVPSAPINRDEAYARVEALVDSMADTDFQAVCRAFLSRHGAEFRRYPAAKTVHHGFVGGLLMHTVDMLVLADFLAGKYQGVVNRDLLLAGTLLHDMAKLKEFVVSQLGVVTEYSLPGQLLGHLVMGAEEVAEVCRTLAVPEEKAILLQHLLLSHHGQPEFGAAVVPQCAEAELLSAIDNIDSRMEIYRENLENTPEGQFSPRIFALERRIYHHTL</sequence>
<dbReference type="EMBL" id="DVGD01000086">
    <property type="protein sequence ID" value="HIR09369.1"/>
    <property type="molecule type" value="Genomic_DNA"/>
</dbReference>
<protein>
    <submittedName>
        <fullName evidence="3">HD domain-containing protein</fullName>
    </submittedName>
</protein>
<dbReference type="PANTHER" id="PTHR37294:SF1">
    <property type="entry name" value="3'-5' EXORIBONUCLEASE YHAM"/>
    <property type="match status" value="1"/>
</dbReference>
<dbReference type="GO" id="GO:0031125">
    <property type="term" value="P:rRNA 3'-end processing"/>
    <property type="evidence" value="ECO:0007669"/>
    <property type="project" value="TreeGrafter"/>
</dbReference>
<feature type="domain" description="HD" evidence="2">
    <location>
        <begin position="160"/>
        <end position="279"/>
    </location>
</feature>
<reference evidence="3" key="2">
    <citation type="journal article" date="2021" name="PeerJ">
        <title>Extensive microbial diversity within the chicken gut microbiome revealed by metagenomics and culture.</title>
        <authorList>
            <person name="Gilroy R."/>
            <person name="Ravi A."/>
            <person name="Getino M."/>
            <person name="Pursley I."/>
            <person name="Horton D.L."/>
            <person name="Alikhan N.F."/>
            <person name="Baker D."/>
            <person name="Gharbi K."/>
            <person name="Hall N."/>
            <person name="Watson M."/>
            <person name="Adriaenssens E.M."/>
            <person name="Foster-Nyarko E."/>
            <person name="Jarju S."/>
            <person name="Secka A."/>
            <person name="Antonio M."/>
            <person name="Oren A."/>
            <person name="Chaudhuri R.R."/>
            <person name="La Ragione R."/>
            <person name="Hildebrand F."/>
            <person name="Pallen M.J."/>
        </authorList>
    </citation>
    <scope>NUCLEOTIDE SEQUENCE</scope>
    <source>
        <strain evidence="3">ChiHjej9B8-7071</strain>
    </source>
</reference>
<comment type="caution">
    <text evidence="3">The sequence shown here is derived from an EMBL/GenBank/DDBJ whole genome shotgun (WGS) entry which is preliminary data.</text>
</comment>
<gene>
    <name evidence="3" type="ORF">IAA70_03080</name>
</gene>
<proteinExistence type="predicted"/>
<evidence type="ECO:0000256" key="1">
    <source>
        <dbReference type="ARBA" id="ARBA00022801"/>
    </source>
</evidence>
<dbReference type="Proteomes" id="UP000824258">
    <property type="component" value="Unassembled WGS sequence"/>
</dbReference>
<evidence type="ECO:0000259" key="2">
    <source>
        <dbReference type="Pfam" id="PF01966"/>
    </source>
</evidence>
<dbReference type="InterPro" id="IPR050798">
    <property type="entry name" value="YhaM_exoribonuc/phosphodiest"/>
</dbReference>
<accession>A0A9D1D805</accession>
<organism evidence="3 4">
    <name type="scientific">Candidatus Avoscillospira stercoripullorum</name>
    <dbReference type="NCBI Taxonomy" id="2840709"/>
    <lineage>
        <taxon>Bacteria</taxon>
        <taxon>Bacillati</taxon>
        <taxon>Bacillota</taxon>
        <taxon>Clostridia</taxon>
        <taxon>Eubacteriales</taxon>
        <taxon>Oscillospiraceae</taxon>
        <taxon>Oscillospiraceae incertae sedis</taxon>
        <taxon>Candidatus Avoscillospira</taxon>
    </lineage>
</organism>
<evidence type="ECO:0000313" key="3">
    <source>
        <dbReference type="EMBL" id="HIR09369.1"/>
    </source>
</evidence>
<dbReference type="AlphaFoldDB" id="A0A9D1D805"/>
<dbReference type="Pfam" id="PF01966">
    <property type="entry name" value="HD"/>
    <property type="match status" value="1"/>
</dbReference>